<feature type="binding site" evidence="4">
    <location>
        <position position="118"/>
    </location>
    <ligand>
        <name>substrate</name>
    </ligand>
</feature>
<keyword evidence="2 5" id="KW-0479">Metal-binding</keyword>
<dbReference type="Proteomes" id="UP001336250">
    <property type="component" value="Unassembled WGS sequence"/>
</dbReference>
<dbReference type="GO" id="GO:0006107">
    <property type="term" value="P:oxaloacetate metabolic process"/>
    <property type="evidence" value="ECO:0007669"/>
    <property type="project" value="TreeGrafter"/>
</dbReference>
<dbReference type="PIRSF" id="PIRSF015582">
    <property type="entry name" value="Cit_lyase_B"/>
    <property type="match status" value="1"/>
</dbReference>
<dbReference type="InterPro" id="IPR011206">
    <property type="entry name" value="Citrate_lyase_beta/mcl1/mcl2"/>
</dbReference>
<reference evidence="7 8" key="1">
    <citation type="submission" date="2024-02" db="EMBL/GenBank/DDBJ databases">
        <title>Genome sequence of Aquincola sp. MAHUQ-54.</title>
        <authorList>
            <person name="Huq M.A."/>
        </authorList>
    </citation>
    <scope>NUCLEOTIDE SEQUENCE [LARGE SCALE GENOMIC DNA]</scope>
    <source>
        <strain evidence="7 8">MAHUQ-54</strain>
    </source>
</reference>
<feature type="domain" description="HpcH/HpaI aldolase/citrate lyase" evidence="6">
    <location>
        <begin position="4"/>
        <end position="213"/>
    </location>
</feature>
<evidence type="ECO:0000256" key="1">
    <source>
        <dbReference type="ARBA" id="ARBA00001946"/>
    </source>
</evidence>
<evidence type="ECO:0000313" key="8">
    <source>
        <dbReference type="Proteomes" id="UP001336250"/>
    </source>
</evidence>
<dbReference type="EMBL" id="JAZIBG010000020">
    <property type="protein sequence ID" value="MEF7613903.1"/>
    <property type="molecule type" value="Genomic_DNA"/>
</dbReference>
<accession>A0AAW9Q1H4</accession>
<evidence type="ECO:0000256" key="4">
    <source>
        <dbReference type="PIRSR" id="PIRSR015582-1"/>
    </source>
</evidence>
<dbReference type="PANTHER" id="PTHR32308:SF10">
    <property type="entry name" value="CITRATE LYASE SUBUNIT BETA"/>
    <property type="match status" value="1"/>
</dbReference>
<comment type="cofactor">
    <cofactor evidence="1">
        <name>Mg(2+)</name>
        <dbReference type="ChEBI" id="CHEBI:18420"/>
    </cofactor>
</comment>
<dbReference type="GO" id="GO:0000287">
    <property type="term" value="F:magnesium ion binding"/>
    <property type="evidence" value="ECO:0007669"/>
    <property type="project" value="TreeGrafter"/>
</dbReference>
<evidence type="ECO:0000313" key="7">
    <source>
        <dbReference type="EMBL" id="MEF7613903.1"/>
    </source>
</evidence>
<keyword evidence="3 5" id="KW-0460">Magnesium</keyword>
<dbReference type="InterPro" id="IPR005000">
    <property type="entry name" value="Aldolase/citrate-lyase_domain"/>
</dbReference>
<evidence type="ECO:0000256" key="2">
    <source>
        <dbReference type="ARBA" id="ARBA00022723"/>
    </source>
</evidence>
<keyword evidence="8" id="KW-1185">Reference proteome</keyword>
<feature type="binding site" evidence="5">
    <location>
        <position position="118"/>
    </location>
    <ligand>
        <name>Mg(2+)</name>
        <dbReference type="ChEBI" id="CHEBI:18420"/>
    </ligand>
</feature>
<dbReference type="InterPro" id="IPR015813">
    <property type="entry name" value="Pyrv/PenolPyrv_kinase-like_dom"/>
</dbReference>
<sequence>MDPRTYLFVPGNRPERFAKALASGADAVVLDLEDAVAPASKREARDAIARWCEAAHEADRARVAVRINDVLSSEIAEDLRLLRDARIAQVMLPKAEAAAHVRRVRAELPQAQVLALVETARGVAQAADVAGADGVIRLAFGTLDFALDLGLDLAEGPDGLAHAAGVLALASRVAGLAAPVAGVTPQLDDEPRLLQDLAWARCRGFGAKLCIHPRQIAPLHAALAPSPEQLAWARRVMAAEAASPGAAQLDGQMVDQPVVLQARRTLQRAGA</sequence>
<dbReference type="AlphaFoldDB" id="A0AAW9Q1H4"/>
<evidence type="ECO:0000256" key="3">
    <source>
        <dbReference type="ARBA" id="ARBA00022842"/>
    </source>
</evidence>
<feature type="binding site" evidence="4">
    <location>
        <position position="66"/>
    </location>
    <ligand>
        <name>substrate</name>
    </ligand>
</feature>
<organism evidence="7 8">
    <name type="scientific">Aquincola agrisoli</name>
    <dbReference type="NCBI Taxonomy" id="3119538"/>
    <lineage>
        <taxon>Bacteria</taxon>
        <taxon>Pseudomonadati</taxon>
        <taxon>Pseudomonadota</taxon>
        <taxon>Betaproteobacteria</taxon>
        <taxon>Burkholderiales</taxon>
        <taxon>Sphaerotilaceae</taxon>
        <taxon>Aquincola</taxon>
    </lineage>
</organism>
<dbReference type="Gene3D" id="3.20.20.60">
    <property type="entry name" value="Phosphoenolpyruvate-binding domains"/>
    <property type="match status" value="1"/>
</dbReference>
<dbReference type="RefSeq" id="WP_332288842.1">
    <property type="nucleotide sequence ID" value="NZ_JAZIBG010000020.1"/>
</dbReference>
<dbReference type="GO" id="GO:0016829">
    <property type="term" value="F:lyase activity"/>
    <property type="evidence" value="ECO:0007669"/>
    <property type="project" value="UniProtKB-KW"/>
</dbReference>
<comment type="caution">
    <text evidence="7">The sequence shown here is derived from an EMBL/GenBank/DDBJ whole genome shotgun (WGS) entry which is preliminary data.</text>
</comment>
<dbReference type="InterPro" id="IPR040442">
    <property type="entry name" value="Pyrv_kinase-like_dom_sf"/>
</dbReference>
<feature type="binding site" evidence="5">
    <location>
        <position position="144"/>
    </location>
    <ligand>
        <name>Mg(2+)</name>
        <dbReference type="ChEBI" id="CHEBI:18420"/>
    </ligand>
</feature>
<dbReference type="SUPFAM" id="SSF51621">
    <property type="entry name" value="Phosphoenolpyruvate/pyruvate domain"/>
    <property type="match status" value="1"/>
</dbReference>
<name>A0AAW9Q1H4_9BURK</name>
<dbReference type="Pfam" id="PF03328">
    <property type="entry name" value="HpcH_HpaI"/>
    <property type="match status" value="1"/>
</dbReference>
<gene>
    <name evidence="7" type="ORF">V4F39_08280</name>
</gene>
<protein>
    <submittedName>
        <fullName evidence="7">CoA ester lyase</fullName>
    </submittedName>
</protein>
<dbReference type="PANTHER" id="PTHR32308">
    <property type="entry name" value="LYASE BETA SUBUNIT, PUTATIVE (AFU_ORTHOLOGUE AFUA_4G13030)-RELATED"/>
    <property type="match status" value="1"/>
</dbReference>
<evidence type="ECO:0000259" key="6">
    <source>
        <dbReference type="Pfam" id="PF03328"/>
    </source>
</evidence>
<keyword evidence="7" id="KW-0456">Lyase</keyword>
<evidence type="ECO:0000256" key="5">
    <source>
        <dbReference type="PIRSR" id="PIRSR015582-2"/>
    </source>
</evidence>
<proteinExistence type="predicted"/>